<dbReference type="PANTHER" id="PTHR33107">
    <property type="entry name" value="KUNITZ TRYPSIN INHIBITOR 2"/>
    <property type="match status" value="1"/>
</dbReference>
<name>G7KMI6_MEDTR</name>
<dbReference type="Gene3D" id="2.80.10.50">
    <property type="match status" value="1"/>
</dbReference>
<dbReference type="CDD" id="cd23377">
    <property type="entry name" value="beta-trefoil_STI_MP4-like"/>
    <property type="match status" value="1"/>
</dbReference>
<dbReference type="PRINTS" id="PR00291">
    <property type="entry name" value="KUNITZINHBTR"/>
</dbReference>
<dbReference type="KEGG" id="mtr:11438168"/>
<dbReference type="PaxDb" id="3880-AES75789"/>
<dbReference type="EnsemblPlants" id="AES75789">
    <property type="protein sequence ID" value="AES75789"/>
    <property type="gene ID" value="MTR_6g059650"/>
</dbReference>
<dbReference type="SMART" id="SM00452">
    <property type="entry name" value="STI"/>
    <property type="match status" value="1"/>
</dbReference>
<keyword evidence="2" id="KW-0964">Secreted</keyword>
<dbReference type="MEROPS" id="I03.021"/>
<evidence type="ECO:0000313" key="7">
    <source>
        <dbReference type="EMBL" id="AES75789.1"/>
    </source>
</evidence>
<reference evidence="7 11" key="1">
    <citation type="journal article" date="2011" name="Nature">
        <title>The Medicago genome provides insight into the evolution of rhizobial symbioses.</title>
        <authorList>
            <person name="Young N.D."/>
            <person name="Debelle F."/>
            <person name="Oldroyd G.E."/>
            <person name="Geurts R."/>
            <person name="Cannon S.B."/>
            <person name="Udvardi M.K."/>
            <person name="Benedito V.A."/>
            <person name="Mayer K.F."/>
            <person name="Gouzy J."/>
            <person name="Schoof H."/>
            <person name="Van de Peer Y."/>
            <person name="Proost S."/>
            <person name="Cook D.R."/>
            <person name="Meyers B.C."/>
            <person name="Spannagl M."/>
            <person name="Cheung F."/>
            <person name="De Mita S."/>
            <person name="Krishnakumar V."/>
            <person name="Gundlach H."/>
            <person name="Zhou S."/>
            <person name="Mudge J."/>
            <person name="Bharti A.K."/>
            <person name="Murray J.D."/>
            <person name="Naoumkina M.A."/>
            <person name="Rosen B."/>
            <person name="Silverstein K.A."/>
            <person name="Tang H."/>
            <person name="Rombauts S."/>
            <person name="Zhao P.X."/>
            <person name="Zhou P."/>
            <person name="Barbe V."/>
            <person name="Bardou P."/>
            <person name="Bechner M."/>
            <person name="Bellec A."/>
            <person name="Berger A."/>
            <person name="Berges H."/>
            <person name="Bidwell S."/>
            <person name="Bisseling T."/>
            <person name="Choisne N."/>
            <person name="Couloux A."/>
            <person name="Denny R."/>
            <person name="Deshpande S."/>
            <person name="Dai X."/>
            <person name="Doyle J.J."/>
            <person name="Dudez A.M."/>
            <person name="Farmer A.D."/>
            <person name="Fouteau S."/>
            <person name="Franken C."/>
            <person name="Gibelin C."/>
            <person name="Gish J."/>
            <person name="Goldstein S."/>
            <person name="Gonzalez A.J."/>
            <person name="Green P.J."/>
            <person name="Hallab A."/>
            <person name="Hartog M."/>
            <person name="Hua A."/>
            <person name="Humphray S.J."/>
            <person name="Jeong D.H."/>
            <person name="Jing Y."/>
            <person name="Jocker A."/>
            <person name="Kenton S.M."/>
            <person name="Kim D.J."/>
            <person name="Klee K."/>
            <person name="Lai H."/>
            <person name="Lang C."/>
            <person name="Lin S."/>
            <person name="Macmil S.L."/>
            <person name="Magdelenat G."/>
            <person name="Matthews L."/>
            <person name="McCorrison J."/>
            <person name="Monaghan E.L."/>
            <person name="Mun J.H."/>
            <person name="Najar F.Z."/>
            <person name="Nicholson C."/>
            <person name="Noirot C."/>
            <person name="O'Bleness M."/>
            <person name="Paule C.R."/>
            <person name="Poulain J."/>
            <person name="Prion F."/>
            <person name="Qin B."/>
            <person name="Qu C."/>
            <person name="Retzel E.F."/>
            <person name="Riddle C."/>
            <person name="Sallet E."/>
            <person name="Samain S."/>
            <person name="Samson N."/>
            <person name="Sanders I."/>
            <person name="Saurat O."/>
            <person name="Scarpelli C."/>
            <person name="Schiex T."/>
            <person name="Segurens B."/>
            <person name="Severin A.J."/>
            <person name="Sherrier D.J."/>
            <person name="Shi R."/>
            <person name="Sims S."/>
            <person name="Singer S.R."/>
            <person name="Sinharoy S."/>
            <person name="Sterck L."/>
            <person name="Viollet A."/>
            <person name="Wang B.B."/>
            <person name="Wang K."/>
            <person name="Wang M."/>
            <person name="Wang X."/>
            <person name="Warfsmann J."/>
            <person name="Weissenbach J."/>
            <person name="White D.D."/>
            <person name="White J.D."/>
            <person name="Wiley G.B."/>
            <person name="Wincker P."/>
            <person name="Xing Y."/>
            <person name="Yang L."/>
            <person name="Yao Z."/>
            <person name="Ying F."/>
            <person name="Zhai J."/>
            <person name="Zhou L."/>
            <person name="Zuber A."/>
            <person name="Denarie J."/>
            <person name="Dixon R.A."/>
            <person name="May G.D."/>
            <person name="Schwartz D.C."/>
            <person name="Rogers J."/>
            <person name="Quetier F."/>
            <person name="Town C.D."/>
            <person name="Roe B.A."/>
        </authorList>
    </citation>
    <scope>NUCLEOTIDE SEQUENCE [LARGE SCALE GENOMIC DNA]</scope>
    <source>
        <strain evidence="7">A17</strain>
        <strain evidence="10 11">cv. Jemalong A17</strain>
    </source>
</reference>
<keyword evidence="4" id="KW-0722">Serine protease inhibitor</keyword>
<dbReference type="GO" id="GO:0004867">
    <property type="term" value="F:serine-type endopeptidase inhibitor activity"/>
    <property type="evidence" value="ECO:0007669"/>
    <property type="project" value="UniProtKB-KW"/>
</dbReference>
<evidence type="ECO:0000313" key="10">
    <source>
        <dbReference type="EnsemblPlants" id="AES75789"/>
    </source>
</evidence>
<evidence type="ECO:0000256" key="1">
    <source>
        <dbReference type="ARBA" id="ARBA00004613"/>
    </source>
</evidence>
<evidence type="ECO:0000256" key="6">
    <source>
        <dbReference type="SAM" id="SignalP"/>
    </source>
</evidence>
<dbReference type="GO" id="GO:0005576">
    <property type="term" value="C:extracellular region"/>
    <property type="evidence" value="ECO:0007669"/>
    <property type="project" value="UniProtKB-SubCell"/>
</dbReference>
<organism evidence="7 11">
    <name type="scientific">Medicago truncatula</name>
    <name type="common">Barrel medic</name>
    <name type="synonym">Medicago tribuloides</name>
    <dbReference type="NCBI Taxonomy" id="3880"/>
    <lineage>
        <taxon>Eukaryota</taxon>
        <taxon>Viridiplantae</taxon>
        <taxon>Streptophyta</taxon>
        <taxon>Embryophyta</taxon>
        <taxon>Tracheophyta</taxon>
        <taxon>Spermatophyta</taxon>
        <taxon>Magnoliopsida</taxon>
        <taxon>eudicotyledons</taxon>
        <taxon>Gunneridae</taxon>
        <taxon>Pentapetalae</taxon>
        <taxon>rosids</taxon>
        <taxon>fabids</taxon>
        <taxon>Fabales</taxon>
        <taxon>Fabaceae</taxon>
        <taxon>Papilionoideae</taxon>
        <taxon>50 kb inversion clade</taxon>
        <taxon>NPAAA clade</taxon>
        <taxon>Hologalegina</taxon>
        <taxon>IRL clade</taxon>
        <taxon>Trifolieae</taxon>
        <taxon>Medicago</taxon>
    </lineage>
</organism>
<evidence type="ECO:0000313" key="8">
    <source>
        <dbReference type="EMBL" id="AFK35413.1"/>
    </source>
</evidence>
<reference evidence="8" key="2">
    <citation type="submission" date="2012-05" db="EMBL/GenBank/DDBJ databases">
        <authorList>
            <person name="Krishnakumar V."/>
            <person name="Cheung F."/>
            <person name="Xiao Y."/>
            <person name="Chan A."/>
            <person name="Moskal W.A."/>
            <person name="Town C.D."/>
        </authorList>
    </citation>
    <scope>NUCLEOTIDE SEQUENCE</scope>
</reference>
<evidence type="ECO:0000256" key="2">
    <source>
        <dbReference type="ARBA" id="ARBA00022525"/>
    </source>
</evidence>
<keyword evidence="11" id="KW-1185">Reference proteome</keyword>
<dbReference type="SUPFAM" id="SSF50386">
    <property type="entry name" value="STI-like"/>
    <property type="match status" value="1"/>
</dbReference>
<dbReference type="HOGENOM" id="CLU_090145_1_1_1"/>
<evidence type="ECO:0000313" key="11">
    <source>
        <dbReference type="Proteomes" id="UP000002051"/>
    </source>
</evidence>
<dbReference type="InterPro" id="IPR011065">
    <property type="entry name" value="Kunitz_inhibitor_STI-like_sf"/>
</dbReference>
<reference evidence="9" key="5">
    <citation type="journal article" date="2018" name="Nat. Plants">
        <title>Whole-genome landscape of Medicago truncatula symbiotic genes.</title>
        <authorList>
            <person name="Pecrix Y."/>
            <person name="Gamas P."/>
            <person name="Carrere S."/>
        </authorList>
    </citation>
    <scope>NUCLEOTIDE SEQUENCE</scope>
    <source>
        <tissue evidence="9">Leaves</tissue>
    </source>
</reference>
<dbReference type="OrthoDB" id="1751999at2759"/>
<evidence type="ECO:0000256" key="5">
    <source>
        <dbReference type="ARBA" id="ARBA00023157"/>
    </source>
</evidence>
<proteinExistence type="evidence at transcript level"/>
<keyword evidence="5" id="KW-1015">Disulfide bond</keyword>
<sequence length="211" mass="23397">MKPTFLTTLSLLLFALATYFPLAFTEQVRDSNGNPIFFSSRFYVKPSIFGAAGGGVKLGETGNSSCPLTVLQDYSEVVNGLPVKFSTDAEIFIDLISTDTSRVDIVFPEKPECAESSKWLLIEDDFPRPWVGIGGIEDYIGKHIIDGKFKIVKHGFGYKLVFCPTFTAPPGLCHDIGRYDDKNGRRLILTEDDPYEVVFEHVAIGTERSVV</sequence>
<comment type="subcellular location">
    <subcellularLocation>
        <location evidence="1">Secreted</location>
    </subcellularLocation>
</comment>
<reference evidence="10" key="4">
    <citation type="submission" date="2015-04" db="UniProtKB">
        <authorList>
            <consortium name="EnsemblPlants"/>
        </authorList>
    </citation>
    <scope>IDENTIFICATION</scope>
    <source>
        <strain evidence="10">cv. Jemalong A17</strain>
    </source>
</reference>
<dbReference type="Gramene" id="rna36745">
    <property type="protein sequence ID" value="RHN52117.1"/>
    <property type="gene ID" value="gene36745"/>
</dbReference>
<keyword evidence="6" id="KW-0732">Signal</keyword>
<dbReference type="OMA" id="CHDIGRY"/>
<evidence type="ECO:0000256" key="4">
    <source>
        <dbReference type="ARBA" id="ARBA00022900"/>
    </source>
</evidence>
<dbReference type="Pfam" id="PF00197">
    <property type="entry name" value="Kunitz_legume"/>
    <property type="match status" value="1"/>
</dbReference>
<feature type="chain" id="PRO_5014573723" evidence="6">
    <location>
        <begin position="26"/>
        <end position="211"/>
    </location>
</feature>
<evidence type="ECO:0000313" key="9">
    <source>
        <dbReference type="EMBL" id="RHN52117.1"/>
    </source>
</evidence>
<accession>G7KMI6</accession>
<dbReference type="AlphaFoldDB" id="G7KMI6"/>
<feature type="signal peptide" evidence="6">
    <location>
        <begin position="1"/>
        <end position="25"/>
    </location>
</feature>
<dbReference type="PANTHER" id="PTHR33107:SF21">
    <property type="entry name" value="KUNITZ FAMILY TRYPSIN AND PROTEASE INHIBITOR PROTEIN"/>
    <property type="match status" value="1"/>
</dbReference>
<dbReference type="InterPro" id="IPR002160">
    <property type="entry name" value="Prot_inh_Kunz-lg"/>
</dbReference>
<protein>
    <submittedName>
        <fullName evidence="7">Kunitz type trypsin inhibitor / Alpha-fucosidase</fullName>
    </submittedName>
</protein>
<dbReference type="EMBL" id="BT135618">
    <property type="protein sequence ID" value="AFK35413.1"/>
    <property type="molecule type" value="mRNA"/>
</dbReference>
<dbReference type="EMBL" id="CM001222">
    <property type="protein sequence ID" value="AES75789.1"/>
    <property type="molecule type" value="Genomic_DNA"/>
</dbReference>
<dbReference type="Proteomes" id="UP000265566">
    <property type="component" value="Chromosome 6"/>
</dbReference>
<dbReference type="Proteomes" id="UP000002051">
    <property type="component" value="Chromosome 6"/>
</dbReference>
<keyword evidence="3" id="KW-0646">Protease inhibitor</keyword>
<evidence type="ECO:0000256" key="3">
    <source>
        <dbReference type="ARBA" id="ARBA00022690"/>
    </source>
</evidence>
<gene>
    <name evidence="10" type="primary">11438168</name>
    <name evidence="7" type="ordered locus">MTR_6g059650</name>
    <name evidence="9" type="ORF">MtrunA17_Chr6g0476921</name>
</gene>
<dbReference type="EMBL" id="PSQE01000006">
    <property type="protein sequence ID" value="RHN52117.1"/>
    <property type="molecule type" value="Genomic_DNA"/>
</dbReference>
<reference evidence="7 11" key="3">
    <citation type="journal article" date="2014" name="BMC Genomics">
        <title>An improved genome release (version Mt4.0) for the model legume Medicago truncatula.</title>
        <authorList>
            <person name="Tang H."/>
            <person name="Krishnakumar V."/>
            <person name="Bidwell S."/>
            <person name="Rosen B."/>
            <person name="Chan A."/>
            <person name="Zhou S."/>
            <person name="Gentzbittel L."/>
            <person name="Childs K.L."/>
            <person name="Yandell M."/>
            <person name="Gundlach H."/>
            <person name="Mayer K.F."/>
            <person name="Schwartz D.C."/>
            <person name="Town C.D."/>
        </authorList>
    </citation>
    <scope>GENOME REANNOTATION</scope>
    <source>
        <strain evidence="10 11">cv. Jemalong A17</strain>
    </source>
</reference>